<protein>
    <recommendedName>
        <fullName evidence="3">Peptidase S53 domain-containing protein</fullName>
    </recommendedName>
</protein>
<dbReference type="SUPFAM" id="SSF52743">
    <property type="entry name" value="Subtilisin-like"/>
    <property type="match status" value="1"/>
</dbReference>
<organism evidence="4 5">
    <name type="scientific">Ferrithrix thermotolerans DSM 19514</name>
    <dbReference type="NCBI Taxonomy" id="1121881"/>
    <lineage>
        <taxon>Bacteria</taxon>
        <taxon>Bacillati</taxon>
        <taxon>Actinomycetota</taxon>
        <taxon>Acidimicrobiia</taxon>
        <taxon>Acidimicrobiales</taxon>
        <taxon>Acidimicrobiaceae</taxon>
        <taxon>Ferrithrix</taxon>
    </lineage>
</organism>
<feature type="chain" id="PRO_5012838493" description="Peptidase S53 domain-containing protein" evidence="2">
    <location>
        <begin position="29"/>
        <end position="452"/>
    </location>
</feature>
<dbReference type="InterPro" id="IPR036852">
    <property type="entry name" value="Peptidase_S8/S53_dom_sf"/>
</dbReference>
<dbReference type="PANTHER" id="PTHR14218:SF15">
    <property type="entry name" value="TRIPEPTIDYL-PEPTIDASE 1"/>
    <property type="match status" value="1"/>
</dbReference>
<dbReference type="PROSITE" id="PS51695">
    <property type="entry name" value="SEDOLISIN"/>
    <property type="match status" value="1"/>
</dbReference>
<dbReference type="Gene3D" id="3.40.50.200">
    <property type="entry name" value="Peptidase S8/S53 domain"/>
    <property type="match status" value="1"/>
</dbReference>
<name>A0A1M4XCY4_9ACTN</name>
<dbReference type="InterPro" id="IPR050819">
    <property type="entry name" value="Tripeptidyl-peptidase_I"/>
</dbReference>
<gene>
    <name evidence="4" type="ORF">SAMN02745225_01981</name>
</gene>
<feature type="compositionally biased region" description="Low complexity" evidence="1">
    <location>
        <begin position="75"/>
        <end position="86"/>
    </location>
</feature>
<evidence type="ECO:0000256" key="2">
    <source>
        <dbReference type="SAM" id="SignalP"/>
    </source>
</evidence>
<sequence length="452" mass="45996">MKLVHKFGVTAAGAVFLASMVSTVSASASSGGGAVPALDQVKVCSTPSPGYAACDSVQLVDPKANWHGTKESSARSKPTSSTTPSGYYPSDLQSAYGLYGYSGKYGSNETVVIVDAYNDPYALKDLSYYRSYFNGKAGSVPGTQTTSIPPICGTPEASGASSCVHFTIYNQNGSTTSHPKDNTSWSEEISLDLDMVSAICPNCNIDLVEANSASFSDLETAVKFAKTLSPVAISNSYGGSEFSSETSANSVYSGTNTTAITVSAGDNGYGVEFPAASPGVTAVGGTTLNYAVSNGLPSWSQTVWSGSGSGCSAYEPAPSWQASGWDVACANRTVADTAADANPNTGVAVYDTYGQTGWLVFGGTSVASPTVSSVYALAQGYDQASQINFSASPSLLYGSSDGQLTNVVSGSNGSCGTYLCNASPTLSPALMPAYDGPTGNGVVNGVNGLGSF</sequence>
<dbReference type="Proteomes" id="UP000184295">
    <property type="component" value="Unassembled WGS sequence"/>
</dbReference>
<dbReference type="PANTHER" id="PTHR14218">
    <property type="entry name" value="PROTEASE S8 TRIPEPTIDYL PEPTIDASE I CLN2"/>
    <property type="match status" value="1"/>
</dbReference>
<proteinExistence type="predicted"/>
<keyword evidence="5" id="KW-1185">Reference proteome</keyword>
<dbReference type="InterPro" id="IPR030400">
    <property type="entry name" value="Sedolisin_dom"/>
</dbReference>
<dbReference type="EMBL" id="FQUL01000037">
    <property type="protein sequence ID" value="SHE91397.1"/>
    <property type="molecule type" value="Genomic_DNA"/>
</dbReference>
<accession>A0A1M4XCY4</accession>
<dbReference type="RefSeq" id="WP_218587462.1">
    <property type="nucleotide sequence ID" value="NZ_FQUL01000037.1"/>
</dbReference>
<feature type="domain" description="Peptidase S53" evidence="3">
    <location>
        <begin position="86"/>
        <end position="452"/>
    </location>
</feature>
<dbReference type="AlphaFoldDB" id="A0A1M4XCY4"/>
<evidence type="ECO:0000313" key="4">
    <source>
        <dbReference type="EMBL" id="SHE91397.1"/>
    </source>
</evidence>
<dbReference type="STRING" id="1121881.SAMN02745225_01981"/>
<evidence type="ECO:0000259" key="3">
    <source>
        <dbReference type="PROSITE" id="PS51695"/>
    </source>
</evidence>
<reference evidence="5" key="1">
    <citation type="submission" date="2016-11" db="EMBL/GenBank/DDBJ databases">
        <authorList>
            <person name="Varghese N."/>
            <person name="Submissions S."/>
        </authorList>
    </citation>
    <scope>NUCLEOTIDE SEQUENCE [LARGE SCALE GENOMIC DNA]</scope>
    <source>
        <strain evidence="5">DSM 19514</strain>
    </source>
</reference>
<keyword evidence="2" id="KW-0732">Signal</keyword>
<dbReference type="GO" id="GO:0004252">
    <property type="term" value="F:serine-type endopeptidase activity"/>
    <property type="evidence" value="ECO:0007669"/>
    <property type="project" value="InterPro"/>
</dbReference>
<evidence type="ECO:0000313" key="5">
    <source>
        <dbReference type="Proteomes" id="UP000184295"/>
    </source>
</evidence>
<feature type="signal peptide" evidence="2">
    <location>
        <begin position="1"/>
        <end position="28"/>
    </location>
</feature>
<evidence type="ECO:0000256" key="1">
    <source>
        <dbReference type="SAM" id="MobiDB-lite"/>
    </source>
</evidence>
<dbReference type="GO" id="GO:0006508">
    <property type="term" value="P:proteolysis"/>
    <property type="evidence" value="ECO:0007669"/>
    <property type="project" value="InterPro"/>
</dbReference>
<feature type="region of interest" description="Disordered" evidence="1">
    <location>
        <begin position="65"/>
        <end position="86"/>
    </location>
</feature>
<dbReference type="GO" id="GO:0008240">
    <property type="term" value="F:tripeptidyl-peptidase activity"/>
    <property type="evidence" value="ECO:0007669"/>
    <property type="project" value="TreeGrafter"/>
</dbReference>